<dbReference type="PANTHER" id="PTHR43617:SF20">
    <property type="entry name" value="N-ALPHA-ACETYLTRANSFERASE RIMI"/>
    <property type="match status" value="1"/>
</dbReference>
<dbReference type="PANTHER" id="PTHR43617">
    <property type="entry name" value="L-AMINO ACID N-ACETYLTRANSFERASE"/>
    <property type="match status" value="1"/>
</dbReference>
<sequence length="163" mass="18509">MQITLKTVETEEEIALTARLAKEIWHEHYDALIGVAQVDYMLSHFQSGEAIAAQIETGTVYVLAYWAGEPAGYCAYRPEEEKMFLSKIYVRNELRGRGIGKAFFDHVEENARGKRSVYLTVNKHNDHSIAVYERVGFAVADQVCTDIGEGFYMDDYIMEKALA</sequence>
<name>A0A926EED5_9FIRM</name>
<dbReference type="Proteomes" id="UP000660861">
    <property type="component" value="Unassembled WGS sequence"/>
</dbReference>
<dbReference type="InterPro" id="IPR000182">
    <property type="entry name" value="GNAT_dom"/>
</dbReference>
<dbReference type="InterPro" id="IPR016181">
    <property type="entry name" value="Acyl_CoA_acyltransferase"/>
</dbReference>
<evidence type="ECO:0000313" key="3">
    <source>
        <dbReference type="Proteomes" id="UP000660861"/>
    </source>
</evidence>
<dbReference type="Gene3D" id="3.40.630.30">
    <property type="match status" value="1"/>
</dbReference>
<comment type="caution">
    <text evidence="2">The sequence shown here is derived from an EMBL/GenBank/DDBJ whole genome shotgun (WGS) entry which is preliminary data.</text>
</comment>
<accession>A0A926EED5</accession>
<evidence type="ECO:0000259" key="1">
    <source>
        <dbReference type="PROSITE" id="PS51186"/>
    </source>
</evidence>
<evidence type="ECO:0000313" key="2">
    <source>
        <dbReference type="EMBL" id="MBC8570356.1"/>
    </source>
</evidence>
<organism evidence="2 3">
    <name type="scientific">Zongyangia hominis</name>
    <dbReference type="NCBI Taxonomy" id="2763677"/>
    <lineage>
        <taxon>Bacteria</taxon>
        <taxon>Bacillati</taxon>
        <taxon>Bacillota</taxon>
        <taxon>Clostridia</taxon>
        <taxon>Eubacteriales</taxon>
        <taxon>Oscillospiraceae</taxon>
        <taxon>Zongyangia</taxon>
    </lineage>
</organism>
<dbReference type="AlphaFoldDB" id="A0A926EED5"/>
<dbReference type="Pfam" id="PF00583">
    <property type="entry name" value="Acetyltransf_1"/>
    <property type="match status" value="1"/>
</dbReference>
<feature type="domain" description="N-acetyltransferase" evidence="1">
    <location>
        <begin position="16"/>
        <end position="163"/>
    </location>
</feature>
<reference evidence="2" key="1">
    <citation type="submission" date="2020-08" db="EMBL/GenBank/DDBJ databases">
        <title>Genome public.</title>
        <authorList>
            <person name="Liu C."/>
            <person name="Sun Q."/>
        </authorList>
    </citation>
    <scope>NUCLEOTIDE SEQUENCE</scope>
    <source>
        <strain evidence="2">NSJ-54</strain>
    </source>
</reference>
<gene>
    <name evidence="2" type="ORF">H8709_05880</name>
</gene>
<dbReference type="EMBL" id="JACRTC010000003">
    <property type="protein sequence ID" value="MBC8570356.1"/>
    <property type="molecule type" value="Genomic_DNA"/>
</dbReference>
<dbReference type="CDD" id="cd04301">
    <property type="entry name" value="NAT_SF"/>
    <property type="match status" value="1"/>
</dbReference>
<dbReference type="PROSITE" id="PS51186">
    <property type="entry name" value="GNAT"/>
    <property type="match status" value="1"/>
</dbReference>
<protein>
    <submittedName>
        <fullName evidence="2">GNAT family N-acetyltransferase</fullName>
    </submittedName>
</protein>
<dbReference type="GO" id="GO:0008999">
    <property type="term" value="F:protein-N-terminal-alanine acetyltransferase activity"/>
    <property type="evidence" value="ECO:0007669"/>
    <property type="project" value="TreeGrafter"/>
</dbReference>
<dbReference type="InterPro" id="IPR050276">
    <property type="entry name" value="MshD_Acetyltransferase"/>
</dbReference>
<dbReference type="SUPFAM" id="SSF55729">
    <property type="entry name" value="Acyl-CoA N-acyltransferases (Nat)"/>
    <property type="match status" value="1"/>
</dbReference>
<keyword evidence="3" id="KW-1185">Reference proteome</keyword>
<proteinExistence type="predicted"/>
<dbReference type="RefSeq" id="WP_262397452.1">
    <property type="nucleotide sequence ID" value="NZ_JACRTC010000003.1"/>
</dbReference>